<dbReference type="InterPro" id="IPR023346">
    <property type="entry name" value="Lysozyme-like_dom_sf"/>
</dbReference>
<dbReference type="PANTHER" id="PTHR32282">
    <property type="entry name" value="BINDING PROTEIN TRANSPEPTIDASE, PUTATIVE-RELATED"/>
    <property type="match status" value="1"/>
</dbReference>
<evidence type="ECO:0000256" key="10">
    <source>
        <dbReference type="ARBA" id="ARBA00022670"/>
    </source>
</evidence>
<reference evidence="31 32" key="1">
    <citation type="submission" date="2017-08" db="EMBL/GenBank/DDBJ databases">
        <title>Infants hospitalized years apart are colonized by the same room-sourced microbial strains.</title>
        <authorList>
            <person name="Brooks B."/>
            <person name="Olm M.R."/>
            <person name="Firek B.A."/>
            <person name="Baker R."/>
            <person name="Thomas B.C."/>
            <person name="Morowitz M.J."/>
            <person name="Banfield J.F."/>
        </authorList>
    </citation>
    <scope>NUCLEOTIDE SEQUENCE [LARGE SCALE GENOMIC DNA]</scope>
    <source>
        <strain evidence="31">S2_018_000_R2_101</strain>
    </source>
</reference>
<comment type="similarity">
    <text evidence="4">In the N-terminal section; belongs to the glycosyltransferase 51 family.</text>
</comment>
<dbReference type="GO" id="GO:0009002">
    <property type="term" value="F:serine-type D-Ala-D-Ala carboxypeptidase activity"/>
    <property type="evidence" value="ECO:0007669"/>
    <property type="project" value="UniProtKB-EC"/>
</dbReference>
<dbReference type="Pfam" id="PF17092">
    <property type="entry name" value="PCB_OB"/>
    <property type="match status" value="1"/>
</dbReference>
<dbReference type="InterPro" id="IPR001460">
    <property type="entry name" value="PCN-bd_Tpept"/>
</dbReference>
<name>A0A2W5A4B5_9SPHN</name>
<evidence type="ECO:0000256" key="9">
    <source>
        <dbReference type="ARBA" id="ARBA00022645"/>
    </source>
</evidence>
<keyword evidence="14" id="KW-0378">Hydrolase</keyword>
<comment type="catalytic activity">
    <reaction evidence="25">
        <text>[GlcNAc-(1-&gt;4)-Mur2Ac(oyl-L-Ala-gamma-D-Glu-L-Lys-D-Ala-D-Ala)](n)-di-trans,octa-cis-undecaprenyl diphosphate + beta-D-GlcNAc-(1-&gt;4)-Mur2Ac(oyl-L-Ala-gamma-D-Glu-L-Lys-D-Ala-D-Ala)-di-trans,octa-cis-undecaprenyl diphosphate = [GlcNAc-(1-&gt;4)-Mur2Ac(oyl-L-Ala-gamma-D-Glu-L-Lys-D-Ala-D-Ala)](n+1)-di-trans,octa-cis-undecaprenyl diphosphate + di-trans,octa-cis-undecaprenyl diphosphate + H(+)</text>
        <dbReference type="Rhea" id="RHEA:23708"/>
        <dbReference type="Rhea" id="RHEA-COMP:9602"/>
        <dbReference type="Rhea" id="RHEA-COMP:9603"/>
        <dbReference type="ChEBI" id="CHEBI:15378"/>
        <dbReference type="ChEBI" id="CHEBI:58405"/>
        <dbReference type="ChEBI" id="CHEBI:60033"/>
        <dbReference type="ChEBI" id="CHEBI:78435"/>
        <dbReference type="EC" id="2.4.99.28"/>
    </reaction>
</comment>
<keyword evidence="12" id="KW-0808">Transferase</keyword>
<comment type="caution">
    <text evidence="31">The sequence shown here is derived from an EMBL/GenBank/DDBJ whole genome shotgun (WGS) entry which is preliminary data.</text>
</comment>
<dbReference type="InterPro" id="IPR001264">
    <property type="entry name" value="Glyco_trans_51"/>
</dbReference>
<evidence type="ECO:0000256" key="18">
    <source>
        <dbReference type="ARBA" id="ARBA00022989"/>
    </source>
</evidence>
<keyword evidence="9" id="KW-0121">Carboxypeptidase</keyword>
<dbReference type="EC" id="2.4.99.28" evidence="24"/>
<proteinExistence type="inferred from homology"/>
<dbReference type="Pfam" id="PF00912">
    <property type="entry name" value="Transgly"/>
    <property type="match status" value="1"/>
</dbReference>
<dbReference type="GO" id="GO:0046677">
    <property type="term" value="P:response to antibiotic"/>
    <property type="evidence" value="ECO:0007669"/>
    <property type="project" value="UniProtKB-KW"/>
</dbReference>
<protein>
    <recommendedName>
        <fullName evidence="6">Penicillin-binding protein 1A</fullName>
        <ecNumber evidence="24">2.4.99.28</ecNumber>
        <ecNumber evidence="5">3.4.16.4</ecNumber>
    </recommendedName>
</protein>
<keyword evidence="18 27" id="KW-1133">Transmembrane helix</keyword>
<dbReference type="InterPro" id="IPR031376">
    <property type="entry name" value="PCB_OB"/>
</dbReference>
<feature type="transmembrane region" description="Helical" evidence="27">
    <location>
        <begin position="29"/>
        <end position="53"/>
    </location>
</feature>
<keyword evidence="21" id="KW-0511">Multifunctional enzyme</keyword>
<comment type="similarity">
    <text evidence="3">In the C-terminal section; belongs to the transpeptidase family.</text>
</comment>
<comment type="subcellular location">
    <subcellularLocation>
        <location evidence="1">Cell inner membrane</location>
        <topology evidence="1">Single-pass type II membrane protein</topology>
    </subcellularLocation>
</comment>
<feature type="non-terminal residue" evidence="31">
    <location>
        <position position="528"/>
    </location>
</feature>
<dbReference type="UniPathway" id="UPA00219"/>
<evidence type="ECO:0000256" key="26">
    <source>
        <dbReference type="ARBA" id="ARBA00060592"/>
    </source>
</evidence>
<evidence type="ECO:0000256" key="7">
    <source>
        <dbReference type="ARBA" id="ARBA00022475"/>
    </source>
</evidence>
<dbReference type="Gene3D" id="1.10.3810.10">
    <property type="entry name" value="Biosynthetic peptidoglycan transglycosylase-like"/>
    <property type="match status" value="1"/>
</dbReference>
<evidence type="ECO:0000256" key="17">
    <source>
        <dbReference type="ARBA" id="ARBA00022984"/>
    </source>
</evidence>
<evidence type="ECO:0000256" key="21">
    <source>
        <dbReference type="ARBA" id="ARBA00023268"/>
    </source>
</evidence>
<comment type="pathway">
    <text evidence="26">Glycan biosynthesis.</text>
</comment>
<evidence type="ECO:0000256" key="2">
    <source>
        <dbReference type="ARBA" id="ARBA00004752"/>
    </source>
</evidence>
<keyword evidence="10" id="KW-0645">Protease</keyword>
<dbReference type="GO" id="GO:0005886">
    <property type="term" value="C:plasma membrane"/>
    <property type="evidence" value="ECO:0007669"/>
    <property type="project" value="UniProtKB-SubCell"/>
</dbReference>
<dbReference type="InterPro" id="IPR012338">
    <property type="entry name" value="Beta-lactam/transpept-like"/>
</dbReference>
<dbReference type="EMBL" id="QFNN01000061">
    <property type="protein sequence ID" value="PZO89394.1"/>
    <property type="molecule type" value="Genomic_DNA"/>
</dbReference>
<comment type="pathway">
    <text evidence="2">Cell wall biogenesis; peptidoglycan biosynthesis.</text>
</comment>
<dbReference type="EC" id="3.4.16.4" evidence="5"/>
<evidence type="ECO:0000259" key="29">
    <source>
        <dbReference type="Pfam" id="PF00912"/>
    </source>
</evidence>
<keyword evidence="13 27" id="KW-0812">Transmembrane</keyword>
<evidence type="ECO:0000256" key="5">
    <source>
        <dbReference type="ARBA" id="ARBA00012448"/>
    </source>
</evidence>
<keyword evidence="17" id="KW-0573">Peptidoglycan synthesis</keyword>
<accession>A0A2W5A4B5</accession>
<evidence type="ECO:0000313" key="32">
    <source>
        <dbReference type="Proteomes" id="UP000249066"/>
    </source>
</evidence>
<keyword evidence="22" id="KW-0961">Cell wall biogenesis/degradation</keyword>
<evidence type="ECO:0000256" key="24">
    <source>
        <dbReference type="ARBA" id="ARBA00044770"/>
    </source>
</evidence>
<feature type="domain" description="Glycosyl transferase family 51" evidence="29">
    <location>
        <begin position="78"/>
        <end position="253"/>
    </location>
</feature>
<evidence type="ECO:0000256" key="6">
    <source>
        <dbReference type="ARBA" id="ARBA00018638"/>
    </source>
</evidence>
<keyword evidence="19 27" id="KW-0472">Membrane</keyword>
<evidence type="ECO:0000256" key="12">
    <source>
        <dbReference type="ARBA" id="ARBA00022679"/>
    </source>
</evidence>
<dbReference type="GO" id="GO:0006508">
    <property type="term" value="P:proteolysis"/>
    <property type="evidence" value="ECO:0007669"/>
    <property type="project" value="UniProtKB-KW"/>
</dbReference>
<evidence type="ECO:0000256" key="19">
    <source>
        <dbReference type="ARBA" id="ARBA00023136"/>
    </source>
</evidence>
<dbReference type="GO" id="GO:0008955">
    <property type="term" value="F:peptidoglycan glycosyltransferase activity"/>
    <property type="evidence" value="ECO:0007669"/>
    <property type="project" value="UniProtKB-EC"/>
</dbReference>
<gene>
    <name evidence="31" type="ORF">DI623_10450</name>
</gene>
<evidence type="ECO:0000256" key="1">
    <source>
        <dbReference type="ARBA" id="ARBA00004249"/>
    </source>
</evidence>
<keyword evidence="8" id="KW-0997">Cell inner membrane</keyword>
<evidence type="ECO:0000256" key="20">
    <source>
        <dbReference type="ARBA" id="ARBA00023251"/>
    </source>
</evidence>
<comment type="catalytic activity">
    <reaction evidence="23">
        <text>Preferential cleavage: (Ac)2-L-Lys-D-Ala-|-D-Ala. Also transpeptidation of peptidyl-alanyl moieties that are N-acyl substituents of D-alanine.</text>
        <dbReference type="EC" id="3.4.16.4"/>
    </reaction>
</comment>
<dbReference type="InterPro" id="IPR050396">
    <property type="entry name" value="Glycosyltr_51/Transpeptidase"/>
</dbReference>
<evidence type="ECO:0000259" key="28">
    <source>
        <dbReference type="Pfam" id="PF00905"/>
    </source>
</evidence>
<dbReference type="AlphaFoldDB" id="A0A2W5A4B5"/>
<evidence type="ECO:0000259" key="30">
    <source>
        <dbReference type="Pfam" id="PF17092"/>
    </source>
</evidence>
<evidence type="ECO:0000256" key="23">
    <source>
        <dbReference type="ARBA" id="ARBA00034000"/>
    </source>
</evidence>
<evidence type="ECO:0000256" key="11">
    <source>
        <dbReference type="ARBA" id="ARBA00022676"/>
    </source>
</evidence>
<dbReference type="SUPFAM" id="SSF56601">
    <property type="entry name" value="beta-lactamase/transpeptidase-like"/>
    <property type="match status" value="1"/>
</dbReference>
<keyword evidence="15" id="KW-0133">Cell shape</keyword>
<evidence type="ECO:0000256" key="16">
    <source>
        <dbReference type="ARBA" id="ARBA00022968"/>
    </source>
</evidence>
<dbReference type="FunFam" id="1.10.3810.10:FF:000003">
    <property type="entry name" value="Penicillin-binding protein 1a"/>
    <property type="match status" value="1"/>
</dbReference>
<feature type="domain" description="Penicillin-binding protein transpeptidase" evidence="28">
    <location>
        <begin position="446"/>
        <end position="514"/>
    </location>
</feature>
<dbReference type="SUPFAM" id="SSF53955">
    <property type="entry name" value="Lysozyme-like"/>
    <property type="match status" value="1"/>
</dbReference>
<evidence type="ECO:0000313" key="31">
    <source>
        <dbReference type="EMBL" id="PZO89394.1"/>
    </source>
</evidence>
<dbReference type="GO" id="GO:0008360">
    <property type="term" value="P:regulation of cell shape"/>
    <property type="evidence" value="ECO:0007669"/>
    <property type="project" value="UniProtKB-KW"/>
</dbReference>
<evidence type="ECO:0000256" key="14">
    <source>
        <dbReference type="ARBA" id="ARBA00022801"/>
    </source>
</evidence>
<dbReference type="GO" id="GO:0009252">
    <property type="term" value="P:peptidoglycan biosynthetic process"/>
    <property type="evidence" value="ECO:0007669"/>
    <property type="project" value="UniProtKB-UniPathway"/>
</dbReference>
<feature type="domain" description="Penicillin-binding protein OB-like" evidence="30">
    <location>
        <begin position="347"/>
        <end position="444"/>
    </location>
</feature>
<keyword evidence="16" id="KW-0735">Signal-anchor</keyword>
<evidence type="ECO:0000256" key="15">
    <source>
        <dbReference type="ARBA" id="ARBA00022960"/>
    </source>
</evidence>
<evidence type="ECO:0000256" key="13">
    <source>
        <dbReference type="ARBA" id="ARBA00022692"/>
    </source>
</evidence>
<dbReference type="InterPro" id="IPR036950">
    <property type="entry name" value="PBP_transglycosylase"/>
</dbReference>
<dbReference type="Gene3D" id="3.40.710.10">
    <property type="entry name" value="DD-peptidase/beta-lactamase superfamily"/>
    <property type="match status" value="2"/>
</dbReference>
<evidence type="ECO:0000256" key="22">
    <source>
        <dbReference type="ARBA" id="ARBA00023316"/>
    </source>
</evidence>
<dbReference type="Pfam" id="PF00905">
    <property type="entry name" value="Transpeptidase"/>
    <property type="match status" value="1"/>
</dbReference>
<dbReference type="GO" id="GO:0008658">
    <property type="term" value="F:penicillin binding"/>
    <property type="evidence" value="ECO:0007669"/>
    <property type="project" value="InterPro"/>
</dbReference>
<evidence type="ECO:0000256" key="25">
    <source>
        <dbReference type="ARBA" id="ARBA00049902"/>
    </source>
</evidence>
<evidence type="ECO:0000256" key="27">
    <source>
        <dbReference type="SAM" id="Phobius"/>
    </source>
</evidence>
<evidence type="ECO:0000256" key="4">
    <source>
        <dbReference type="ARBA" id="ARBA00007739"/>
    </source>
</evidence>
<keyword evidence="20" id="KW-0046">Antibiotic resistance</keyword>
<dbReference type="PANTHER" id="PTHR32282:SF27">
    <property type="entry name" value="PENICILLIN-BINDING PROTEIN 1A"/>
    <property type="match status" value="1"/>
</dbReference>
<evidence type="ECO:0000256" key="8">
    <source>
        <dbReference type="ARBA" id="ARBA00022519"/>
    </source>
</evidence>
<keyword evidence="7" id="KW-1003">Cell membrane</keyword>
<keyword evidence="11" id="KW-0328">Glycosyltransferase</keyword>
<dbReference type="GO" id="GO:0071555">
    <property type="term" value="P:cell wall organization"/>
    <property type="evidence" value="ECO:0007669"/>
    <property type="project" value="UniProtKB-KW"/>
</dbReference>
<sequence>MVDASPSKVRFRLRRDGGESFLAPWLARWWVKALIGIFGLALIAWLLIWFLFARGLPSVDNLRTYEPPLPTNLRAADGTPIYSFARERRVQLRYDEYPKLLVDAFISAEDRTFFSHGGVDYPGIIRAMVTNIGRSGRPVGASTITQQVAKNLLLTNELSYARKVKEAILAYRIEGALTKQQIMELYLNQIFLGRNAYGVQAASRAYFDKDVDQLSLPEMAYLAILPKAPSNYDPERHGDRAIERRRYVLREMQRNGYITAAQYAAADATPIGAVKRTQPRYDSNGGYFIEEVRRELIEKFGESAQDGPHSIYAGGLWVRTSLDPRLQDLAQKALQDGLVRYDRGRGWHGPLGSVDPSEGWVGRLAALNLGVDYDDWRIALVLDKAGGAATIGFQDGTTGTLPASGAQMPRSGTTTSAFQAMKPGDVIVVKADGGAWSLRTIPAISGGMVVEDPHNGRLYAMQGGFDARLHSFNNATQAMRQPGSTIKPFVYAAALDNGMTPASIIVDGPFCIYQSAALGQKCFRNFGN</sequence>
<dbReference type="Proteomes" id="UP000249066">
    <property type="component" value="Unassembled WGS sequence"/>
</dbReference>
<dbReference type="GO" id="GO:0030288">
    <property type="term" value="C:outer membrane-bounded periplasmic space"/>
    <property type="evidence" value="ECO:0007669"/>
    <property type="project" value="TreeGrafter"/>
</dbReference>
<evidence type="ECO:0000256" key="3">
    <source>
        <dbReference type="ARBA" id="ARBA00007090"/>
    </source>
</evidence>
<organism evidence="31 32">
    <name type="scientific">Sphingomonas sanxanigenens</name>
    <dbReference type="NCBI Taxonomy" id="397260"/>
    <lineage>
        <taxon>Bacteria</taxon>
        <taxon>Pseudomonadati</taxon>
        <taxon>Pseudomonadota</taxon>
        <taxon>Alphaproteobacteria</taxon>
        <taxon>Sphingomonadales</taxon>
        <taxon>Sphingomonadaceae</taxon>
        <taxon>Sphingomonas</taxon>
    </lineage>
</organism>